<proteinExistence type="predicted"/>
<evidence type="ECO:0000313" key="2">
    <source>
        <dbReference type="EMBL" id="VFK37759.1"/>
    </source>
</evidence>
<dbReference type="EMBL" id="CAADFS010000001">
    <property type="protein sequence ID" value="VFK37351.1"/>
    <property type="molecule type" value="Genomic_DNA"/>
</dbReference>
<dbReference type="EMBL" id="CAADFW010000001">
    <property type="protein sequence ID" value="VFK51414.1"/>
    <property type="molecule type" value="Genomic_DNA"/>
</dbReference>
<evidence type="ECO:0000313" key="3">
    <source>
        <dbReference type="EMBL" id="VFK51414.1"/>
    </source>
</evidence>
<organism evidence="3">
    <name type="scientific">Candidatus Kentrum sp. TC</name>
    <dbReference type="NCBI Taxonomy" id="2126339"/>
    <lineage>
        <taxon>Bacteria</taxon>
        <taxon>Pseudomonadati</taxon>
        <taxon>Pseudomonadota</taxon>
        <taxon>Gammaproteobacteria</taxon>
        <taxon>Candidatus Kentrum</taxon>
    </lineage>
</organism>
<dbReference type="AlphaFoldDB" id="A0A450ZC97"/>
<evidence type="ECO:0000313" key="1">
    <source>
        <dbReference type="EMBL" id="VFK37351.1"/>
    </source>
</evidence>
<reference evidence="3" key="1">
    <citation type="submission" date="2019-02" db="EMBL/GenBank/DDBJ databases">
        <authorList>
            <person name="Gruber-Vodicka R. H."/>
            <person name="Seah K. B. B."/>
        </authorList>
    </citation>
    <scope>NUCLEOTIDE SEQUENCE</scope>
    <source>
        <strain evidence="1">BECK_BZ123</strain>
        <strain evidence="2">BECK_BZ125</strain>
        <strain evidence="3">BECK_BZ126</strain>
    </source>
</reference>
<accession>A0A450ZC97</accession>
<name>A0A450ZC97_9GAMM</name>
<gene>
    <name evidence="1" type="ORF">BECKTC1821D_GA0114238_100124</name>
    <name evidence="2" type="ORF">BECKTC1821E_GA0114239_100191</name>
    <name evidence="3" type="ORF">BECKTC1821F_GA0114240_100186</name>
</gene>
<dbReference type="EMBL" id="CAADFT010000001">
    <property type="protein sequence ID" value="VFK37759.1"/>
    <property type="molecule type" value="Genomic_DNA"/>
</dbReference>
<protein>
    <submittedName>
        <fullName evidence="3">Uncharacterized protein</fullName>
    </submittedName>
</protein>
<sequence length="31" mass="3699">MVRSTDFTISKPFIDIFETEEELPECRHGDR</sequence>